<accession>A0A6A6H725</accession>
<evidence type="ECO:0000256" key="2">
    <source>
        <dbReference type="ARBA" id="ARBA00009809"/>
    </source>
</evidence>
<dbReference type="FunFam" id="2.60.120.260:FF:000065">
    <property type="entry name" value="Beta-galactosidase A"/>
    <property type="match status" value="1"/>
</dbReference>
<evidence type="ECO:0000256" key="7">
    <source>
        <dbReference type="ARBA" id="ARBA00023295"/>
    </source>
</evidence>
<dbReference type="InterPro" id="IPR008979">
    <property type="entry name" value="Galactose-bd-like_sf"/>
</dbReference>
<sequence length="988" mass="108282">MRLFNLLLSLLGTTTAVLATNDNYTDVVAWDPYSLMVNGKRVFIYSGEFHYPRLPVPELWMDVLQKFKANGLNAITVYFFWSYHSASRDVFDFTTSGKDIQRLFDMAKEVGMYVIARPGPYINGEANAGGFALWTSDGSGGKLRTSNDTYYQAWLPWVQEIGNILAKNQITEGGPVILNQIENELQETAYSANNTLVLYMEQIEQAFREAGIIIPFSSNEKGERSVSWTTDYQDVGGAVNVYGLDSYPGGFSCTNVNSGFNVLRNYFQWFSNYSFTQPSFLPEFEGGYFTPWGGSFYDQCLEEHDPAFADVYYKNNIGQRVTMQSIYMGYGGTNWGQSAAPVVYTSYDYSAPLRETREVQDKFKQTKLLALFLRVSSDLLETVMESNGTGNAVSSSAIWSWVLRNPDTGAGFYVVQQNNTVSRDPQNFSVYLNTSAGAVTVPNVQLNGRQSKFILTDYRFANETLLYTSAEVLTYGNFDVPVLVFYLQSGQTGEFAFKSASKLDFQLFGTPANLTSSKSTSGNSTFAKYTYTQAKGPSVIKFSNGVLAYLLDLPSAWTFFAPPTTLDPNVGPDQQIFILGPYNVRNASIQDSVVQVSGDNANTTFIEVFTGDSSITQIQWNGILLPTTQTPYGALTAQIPGTENRTVTLPTLTDWKVNNSLPEAQAGYNDANWTICNKTTTLSPVAPLTLPVLFSSDYGFYTGIKLYRGYFSGTNATSANITVQGGLASGWSAWLNGVLVGGNPGNASLSATSALLDFSNATSVEEGNVLTVVTDYTGHDETSTGPAGVENPRGVLGAVLYGPGNATLAFAQWKIQGNAGGSANIDPVRGPMNEGGLYGERLGWHLPGFDTSGWEMGSPMEGLNASGVAWYVTTFELDIDEDLDVPLGIELDAPNGTTARVMIFMNGYQYGKYVPQIGPQTRFPFQPGIVNNHGTNTLAVSLWAQTEEGARLSNATLFAYGKYQTGFNVNQDWSYLQPTWTADRLLYA</sequence>
<dbReference type="SUPFAM" id="SSF49785">
    <property type="entry name" value="Galactose-binding domain-like"/>
    <property type="match status" value="2"/>
</dbReference>
<proteinExistence type="inferred from homology"/>
<dbReference type="Pfam" id="PF13363">
    <property type="entry name" value="BetaGal_dom3"/>
    <property type="match status" value="1"/>
</dbReference>
<dbReference type="SUPFAM" id="SSF51011">
    <property type="entry name" value="Glycosyl hydrolase domain"/>
    <property type="match status" value="1"/>
</dbReference>
<dbReference type="Pfam" id="PF01301">
    <property type="entry name" value="Glyco_hydro_35"/>
    <property type="match status" value="1"/>
</dbReference>
<dbReference type="SUPFAM" id="SSF51445">
    <property type="entry name" value="(Trans)glycosidases"/>
    <property type="match status" value="1"/>
</dbReference>
<dbReference type="SUPFAM" id="SSF117100">
    <property type="entry name" value="Beta-galactosidase LacA, domain 3"/>
    <property type="match status" value="1"/>
</dbReference>
<comment type="catalytic activity">
    <reaction evidence="1">
        <text>Hydrolysis of terminal non-reducing beta-D-galactose residues in beta-D-galactosides.</text>
        <dbReference type="EC" id="3.2.1.23"/>
    </reaction>
</comment>
<dbReference type="OrthoDB" id="1657402at2759"/>
<dbReference type="InterPro" id="IPR001944">
    <property type="entry name" value="Glycoside_Hdrlase_35"/>
</dbReference>
<dbReference type="InterPro" id="IPR037110">
    <property type="entry name" value="Betagal_dom2_sf"/>
</dbReference>
<organism evidence="11 12">
    <name type="scientific">Viridothelium virens</name>
    <name type="common">Speckled blister lichen</name>
    <name type="synonym">Trypethelium virens</name>
    <dbReference type="NCBI Taxonomy" id="1048519"/>
    <lineage>
        <taxon>Eukaryota</taxon>
        <taxon>Fungi</taxon>
        <taxon>Dikarya</taxon>
        <taxon>Ascomycota</taxon>
        <taxon>Pezizomycotina</taxon>
        <taxon>Dothideomycetes</taxon>
        <taxon>Dothideomycetes incertae sedis</taxon>
        <taxon>Trypetheliales</taxon>
        <taxon>Trypetheliaceae</taxon>
        <taxon>Viridothelium</taxon>
    </lineage>
</organism>
<dbReference type="Gene3D" id="2.102.20.10">
    <property type="entry name" value="Beta-galactosidase, domain 2"/>
    <property type="match status" value="1"/>
</dbReference>
<feature type="domain" description="Beta-galactosidase" evidence="10">
    <location>
        <begin position="378"/>
        <end position="559"/>
    </location>
</feature>
<dbReference type="Gene3D" id="3.20.20.80">
    <property type="entry name" value="Glycosidases"/>
    <property type="match status" value="1"/>
</dbReference>
<evidence type="ECO:0000313" key="11">
    <source>
        <dbReference type="EMBL" id="KAF2233323.1"/>
    </source>
</evidence>
<dbReference type="InterPro" id="IPR018954">
    <property type="entry name" value="Betagal_dom2"/>
</dbReference>
<protein>
    <recommendedName>
        <fullName evidence="3">beta-galactosidase</fullName>
        <ecNumber evidence="3">3.2.1.23</ecNumber>
    </recommendedName>
</protein>
<dbReference type="EMBL" id="ML991807">
    <property type="protein sequence ID" value="KAF2233323.1"/>
    <property type="molecule type" value="Genomic_DNA"/>
</dbReference>
<evidence type="ECO:0000256" key="6">
    <source>
        <dbReference type="ARBA" id="ARBA00023180"/>
    </source>
</evidence>
<evidence type="ECO:0000256" key="9">
    <source>
        <dbReference type="SAM" id="SignalP"/>
    </source>
</evidence>
<keyword evidence="6" id="KW-0325">Glycoprotein</keyword>
<dbReference type="GO" id="GO:0004565">
    <property type="term" value="F:beta-galactosidase activity"/>
    <property type="evidence" value="ECO:0007669"/>
    <property type="project" value="UniProtKB-EC"/>
</dbReference>
<dbReference type="GO" id="GO:0005975">
    <property type="term" value="P:carbohydrate metabolic process"/>
    <property type="evidence" value="ECO:0007669"/>
    <property type="project" value="InterPro"/>
</dbReference>
<dbReference type="Proteomes" id="UP000800092">
    <property type="component" value="Unassembled WGS sequence"/>
</dbReference>
<keyword evidence="4 9" id="KW-0732">Signal</keyword>
<keyword evidence="12" id="KW-1185">Reference proteome</keyword>
<evidence type="ECO:0000256" key="5">
    <source>
        <dbReference type="ARBA" id="ARBA00022801"/>
    </source>
</evidence>
<evidence type="ECO:0000259" key="10">
    <source>
        <dbReference type="SMART" id="SM01029"/>
    </source>
</evidence>
<dbReference type="EC" id="3.2.1.23" evidence="3"/>
<dbReference type="PANTHER" id="PTHR23421">
    <property type="entry name" value="BETA-GALACTOSIDASE RELATED"/>
    <property type="match status" value="1"/>
</dbReference>
<dbReference type="Gene3D" id="2.60.390.10">
    <property type="entry name" value="Beta-galactosidase, domain 3"/>
    <property type="match status" value="1"/>
</dbReference>
<dbReference type="FunFam" id="3.20.20.80:FF:000040">
    <property type="entry name" value="Beta-galactosidase A"/>
    <property type="match status" value="1"/>
</dbReference>
<evidence type="ECO:0000256" key="8">
    <source>
        <dbReference type="RuleBase" id="RU003679"/>
    </source>
</evidence>
<keyword evidence="7" id="KW-0326">Glycosidase</keyword>
<dbReference type="Pfam" id="PF13364">
    <property type="entry name" value="BetaGal_ABD2"/>
    <property type="match status" value="2"/>
</dbReference>
<dbReference type="InterPro" id="IPR036833">
    <property type="entry name" value="BetaGal_dom3_sf"/>
</dbReference>
<dbReference type="PRINTS" id="PR00742">
    <property type="entry name" value="GLHYDRLASE35"/>
</dbReference>
<evidence type="ECO:0000313" key="12">
    <source>
        <dbReference type="Proteomes" id="UP000800092"/>
    </source>
</evidence>
<name>A0A6A6H725_VIRVR</name>
<gene>
    <name evidence="11" type="ORF">EV356DRAFT_448506</name>
</gene>
<keyword evidence="5 11" id="KW-0378">Hydrolase</keyword>
<dbReference type="AlphaFoldDB" id="A0A6A6H725"/>
<feature type="signal peptide" evidence="9">
    <location>
        <begin position="1"/>
        <end position="19"/>
    </location>
</feature>
<dbReference type="InterPro" id="IPR017853">
    <property type="entry name" value="GH"/>
</dbReference>
<dbReference type="InterPro" id="IPR025300">
    <property type="entry name" value="BetaGal_jelly_roll_dom"/>
</dbReference>
<dbReference type="InterPro" id="IPR031330">
    <property type="entry name" value="Gly_Hdrlase_35_cat"/>
</dbReference>
<dbReference type="InterPro" id="IPR025972">
    <property type="entry name" value="BetaGal_dom3"/>
</dbReference>
<evidence type="ECO:0000256" key="1">
    <source>
        <dbReference type="ARBA" id="ARBA00001412"/>
    </source>
</evidence>
<comment type="similarity">
    <text evidence="2 8">Belongs to the glycosyl hydrolase 35 family.</text>
</comment>
<dbReference type="SMART" id="SM01029">
    <property type="entry name" value="BetaGal_dom2"/>
    <property type="match status" value="1"/>
</dbReference>
<evidence type="ECO:0000256" key="3">
    <source>
        <dbReference type="ARBA" id="ARBA00012756"/>
    </source>
</evidence>
<feature type="chain" id="PRO_5025587102" description="beta-galactosidase" evidence="9">
    <location>
        <begin position="20"/>
        <end position="988"/>
    </location>
</feature>
<evidence type="ECO:0000256" key="4">
    <source>
        <dbReference type="ARBA" id="ARBA00022729"/>
    </source>
</evidence>
<reference evidence="11" key="1">
    <citation type="journal article" date="2020" name="Stud. Mycol.">
        <title>101 Dothideomycetes genomes: a test case for predicting lifestyles and emergence of pathogens.</title>
        <authorList>
            <person name="Haridas S."/>
            <person name="Albert R."/>
            <person name="Binder M."/>
            <person name="Bloem J."/>
            <person name="Labutti K."/>
            <person name="Salamov A."/>
            <person name="Andreopoulos B."/>
            <person name="Baker S."/>
            <person name="Barry K."/>
            <person name="Bills G."/>
            <person name="Bluhm B."/>
            <person name="Cannon C."/>
            <person name="Castanera R."/>
            <person name="Culley D."/>
            <person name="Daum C."/>
            <person name="Ezra D."/>
            <person name="Gonzalez J."/>
            <person name="Henrissat B."/>
            <person name="Kuo A."/>
            <person name="Liang C."/>
            <person name="Lipzen A."/>
            <person name="Lutzoni F."/>
            <person name="Magnuson J."/>
            <person name="Mondo S."/>
            <person name="Nolan M."/>
            <person name="Ohm R."/>
            <person name="Pangilinan J."/>
            <person name="Park H.-J."/>
            <person name="Ramirez L."/>
            <person name="Alfaro M."/>
            <person name="Sun H."/>
            <person name="Tritt A."/>
            <person name="Yoshinaga Y."/>
            <person name="Zwiers L.-H."/>
            <person name="Turgeon B."/>
            <person name="Goodwin S."/>
            <person name="Spatafora J."/>
            <person name="Crous P."/>
            <person name="Grigoriev I."/>
        </authorList>
    </citation>
    <scope>NUCLEOTIDE SEQUENCE</scope>
    <source>
        <strain evidence="11">Tuck. ex Michener</strain>
    </source>
</reference>
<dbReference type="Pfam" id="PF10435">
    <property type="entry name" value="BetaGal_dom2"/>
    <property type="match status" value="1"/>
</dbReference>
<dbReference type="Gene3D" id="2.60.120.260">
    <property type="entry name" value="Galactose-binding domain-like"/>
    <property type="match status" value="2"/>
</dbReference>